<evidence type="ECO:0000313" key="12">
    <source>
        <dbReference type="EMBL" id="OGC38928.1"/>
    </source>
</evidence>
<dbReference type="SUPFAM" id="SSF54810">
    <property type="entry name" value="GMP synthetase C-terminal dimerisation domain"/>
    <property type="match status" value="1"/>
</dbReference>
<keyword evidence="7 9" id="KW-0067">ATP-binding</keyword>
<evidence type="ECO:0000256" key="5">
    <source>
        <dbReference type="ARBA" id="ARBA00022749"/>
    </source>
</evidence>
<proteinExistence type="inferred from homology"/>
<dbReference type="SUPFAM" id="SSF52402">
    <property type="entry name" value="Adenine nucleotide alpha hydrolases-like"/>
    <property type="match status" value="1"/>
</dbReference>
<dbReference type="InterPro" id="IPR004739">
    <property type="entry name" value="GMP_synth_GATase"/>
</dbReference>
<feature type="active site" evidence="9">
    <location>
        <position position="161"/>
    </location>
</feature>
<evidence type="ECO:0000256" key="2">
    <source>
        <dbReference type="ARBA" id="ARBA00005153"/>
    </source>
</evidence>
<dbReference type="Pfam" id="PF00117">
    <property type="entry name" value="GATase"/>
    <property type="match status" value="1"/>
</dbReference>
<evidence type="ECO:0000313" key="13">
    <source>
        <dbReference type="Proteomes" id="UP000177025"/>
    </source>
</evidence>
<sequence>MIAVIDFGSQYTQLIARRVRECKVYSEIYSCFIEADRLRGRQLEGIILSGGPGSVYQTRIARFRKFFELDVPVLGICYGMQLAAEIFGGKVKHGKKHEYGHAGLNTSRSLIFKGIDKSFNVWMSHGDRVIKVPVSSKIIASTASTSIAAFQFKRFYGLQFHPEVHHTRYGIKIIKNFLYQICQARPNWSMKKFVDQQIGSIRNQVGNKKVICALSGGVDSTVAAALTAKAIGNNLIGVFVDNGLLRYREREEVYRSLKSRINLRVIDARRRFLARLAGVIDPEKKRKIIGHEFIKIFEKEARRIQGANYLVQGTLYPDVIESGQGVGPSVVIKSHHNVGGLPKRMDLQIIEPLRSLFKDEVRKLGYVLNLPNRFVERKPFPGPGLAVRIIGAVNEKRIESLRSAERILQEEARQLNIYPRIWQIFAVLLPLRSVGVMGDKRTYDHVIALRAVESEDGMTADWVRLPKAFLSRLSNRITNEVKGINRVVFDITSKPPATIEWE</sequence>
<feature type="domain" description="GMPS ATP-PPase" evidence="11">
    <location>
        <begin position="188"/>
        <end position="377"/>
    </location>
</feature>
<dbReference type="FunFam" id="3.30.300.10:FF:000002">
    <property type="entry name" value="GMP synthase [glutamine-hydrolyzing]"/>
    <property type="match status" value="1"/>
</dbReference>
<dbReference type="NCBIfam" id="TIGR00888">
    <property type="entry name" value="guaA_Nterm"/>
    <property type="match status" value="1"/>
</dbReference>
<dbReference type="Gene3D" id="3.30.300.10">
    <property type="match status" value="1"/>
</dbReference>
<dbReference type="GO" id="GO:0005829">
    <property type="term" value="C:cytosol"/>
    <property type="evidence" value="ECO:0007669"/>
    <property type="project" value="TreeGrafter"/>
</dbReference>
<dbReference type="PRINTS" id="PR00096">
    <property type="entry name" value="GATASE"/>
</dbReference>
<dbReference type="NCBIfam" id="TIGR00884">
    <property type="entry name" value="guaA_Cterm"/>
    <property type="match status" value="1"/>
</dbReference>
<dbReference type="GO" id="GO:0003921">
    <property type="term" value="F:GMP synthase activity"/>
    <property type="evidence" value="ECO:0007669"/>
    <property type="project" value="InterPro"/>
</dbReference>
<gene>
    <name evidence="9" type="primary">guaA</name>
    <name evidence="12" type="ORF">A2Y85_08645</name>
</gene>
<evidence type="ECO:0000256" key="6">
    <source>
        <dbReference type="ARBA" id="ARBA00022755"/>
    </source>
</evidence>
<keyword evidence="3 9" id="KW-0436">Ligase</keyword>
<feature type="active site" description="Nucleophile" evidence="9">
    <location>
        <position position="77"/>
    </location>
</feature>
<name>A0A1F4U1T1_UNCW3</name>
<dbReference type="GO" id="GO:0005524">
    <property type="term" value="F:ATP binding"/>
    <property type="evidence" value="ECO:0007669"/>
    <property type="project" value="UniProtKB-UniRule"/>
</dbReference>
<dbReference type="NCBIfam" id="NF000848">
    <property type="entry name" value="PRK00074.1"/>
    <property type="match status" value="1"/>
</dbReference>
<feature type="active site" evidence="9">
    <location>
        <position position="163"/>
    </location>
</feature>
<comment type="function">
    <text evidence="1 9">Catalyzes the synthesis of GMP from XMP.</text>
</comment>
<dbReference type="Gene3D" id="3.40.50.880">
    <property type="match status" value="1"/>
</dbReference>
<dbReference type="UniPathway" id="UPA00189">
    <property type="reaction ID" value="UER00296"/>
</dbReference>
<dbReference type="Proteomes" id="UP000177025">
    <property type="component" value="Unassembled WGS sequence"/>
</dbReference>
<dbReference type="CDD" id="cd01997">
    <property type="entry name" value="GMP_synthase_C"/>
    <property type="match status" value="1"/>
</dbReference>
<dbReference type="PROSITE" id="PS51553">
    <property type="entry name" value="GMPS_ATP_PPASE"/>
    <property type="match status" value="1"/>
</dbReference>
<dbReference type="InterPro" id="IPR017926">
    <property type="entry name" value="GATASE"/>
</dbReference>
<evidence type="ECO:0000256" key="3">
    <source>
        <dbReference type="ARBA" id="ARBA00022598"/>
    </source>
</evidence>
<dbReference type="PROSITE" id="PS51273">
    <property type="entry name" value="GATASE_TYPE_1"/>
    <property type="match status" value="1"/>
</dbReference>
<accession>A0A1F4U1T1</accession>
<reference evidence="12 13" key="1">
    <citation type="journal article" date="2016" name="Nat. Commun.">
        <title>Thousands of microbial genomes shed light on interconnected biogeochemical processes in an aquifer system.</title>
        <authorList>
            <person name="Anantharaman K."/>
            <person name="Brown C.T."/>
            <person name="Hug L.A."/>
            <person name="Sharon I."/>
            <person name="Castelle C.J."/>
            <person name="Probst A.J."/>
            <person name="Thomas B.C."/>
            <person name="Singh A."/>
            <person name="Wilkins M.J."/>
            <person name="Karaoz U."/>
            <person name="Brodie E.L."/>
            <person name="Williams K.H."/>
            <person name="Hubbard S.S."/>
            <person name="Banfield J.F."/>
        </authorList>
    </citation>
    <scope>NUCLEOTIDE SEQUENCE [LARGE SCALE GENOMIC DNA]</scope>
</reference>
<dbReference type="InterPro" id="IPR001674">
    <property type="entry name" value="GMP_synth_C"/>
</dbReference>
<dbReference type="InterPro" id="IPR014729">
    <property type="entry name" value="Rossmann-like_a/b/a_fold"/>
</dbReference>
<dbReference type="SUPFAM" id="SSF52317">
    <property type="entry name" value="Class I glutamine amidotransferase-like"/>
    <property type="match status" value="1"/>
</dbReference>
<dbReference type="CDD" id="cd01742">
    <property type="entry name" value="GATase1_GMP_Synthase"/>
    <property type="match status" value="1"/>
</dbReference>
<evidence type="ECO:0000256" key="10">
    <source>
        <dbReference type="PROSITE-ProRule" id="PRU00886"/>
    </source>
</evidence>
<dbReference type="PANTHER" id="PTHR11922">
    <property type="entry name" value="GMP SYNTHASE-RELATED"/>
    <property type="match status" value="1"/>
</dbReference>
<dbReference type="InterPro" id="IPR022955">
    <property type="entry name" value="GMP_synthase"/>
</dbReference>
<organism evidence="12 13">
    <name type="scientific">candidate division WOR-3 bacterium RBG_13_43_14</name>
    <dbReference type="NCBI Taxonomy" id="1802590"/>
    <lineage>
        <taxon>Bacteria</taxon>
        <taxon>Bacteria division WOR-3</taxon>
    </lineage>
</organism>
<dbReference type="AlphaFoldDB" id="A0A1F4U1T1"/>
<evidence type="ECO:0000256" key="4">
    <source>
        <dbReference type="ARBA" id="ARBA00022741"/>
    </source>
</evidence>
<dbReference type="Pfam" id="PF00958">
    <property type="entry name" value="GMP_synt_C"/>
    <property type="match status" value="1"/>
</dbReference>
<comment type="catalytic activity">
    <reaction evidence="9">
        <text>XMP + L-glutamine + ATP + H2O = GMP + L-glutamate + AMP + diphosphate + 2 H(+)</text>
        <dbReference type="Rhea" id="RHEA:11680"/>
        <dbReference type="ChEBI" id="CHEBI:15377"/>
        <dbReference type="ChEBI" id="CHEBI:15378"/>
        <dbReference type="ChEBI" id="CHEBI:29985"/>
        <dbReference type="ChEBI" id="CHEBI:30616"/>
        <dbReference type="ChEBI" id="CHEBI:33019"/>
        <dbReference type="ChEBI" id="CHEBI:57464"/>
        <dbReference type="ChEBI" id="CHEBI:58115"/>
        <dbReference type="ChEBI" id="CHEBI:58359"/>
        <dbReference type="ChEBI" id="CHEBI:456215"/>
        <dbReference type="EC" id="6.3.5.2"/>
    </reaction>
</comment>
<dbReference type="PRINTS" id="PR00099">
    <property type="entry name" value="CPSGATASE"/>
</dbReference>
<dbReference type="HAMAP" id="MF_00344">
    <property type="entry name" value="GMP_synthase"/>
    <property type="match status" value="1"/>
</dbReference>
<dbReference type="FunFam" id="3.40.50.620:FF:000001">
    <property type="entry name" value="GMP synthase [glutamine-hydrolyzing]"/>
    <property type="match status" value="1"/>
</dbReference>
<evidence type="ECO:0000259" key="11">
    <source>
        <dbReference type="PROSITE" id="PS51553"/>
    </source>
</evidence>
<dbReference type="PRINTS" id="PR00097">
    <property type="entry name" value="ANTSNTHASEII"/>
</dbReference>
<keyword evidence="4 9" id="KW-0547">Nucleotide-binding</keyword>
<dbReference type="EC" id="6.3.5.2" evidence="9"/>
<dbReference type="InterPro" id="IPR029062">
    <property type="entry name" value="Class_I_gatase-like"/>
</dbReference>
<evidence type="ECO:0000256" key="7">
    <source>
        <dbReference type="ARBA" id="ARBA00022840"/>
    </source>
</evidence>
<evidence type="ECO:0000256" key="1">
    <source>
        <dbReference type="ARBA" id="ARBA00002332"/>
    </source>
</evidence>
<keyword evidence="6 9" id="KW-0658">Purine biosynthesis</keyword>
<dbReference type="InterPro" id="IPR025777">
    <property type="entry name" value="GMPS_ATP_PPase_dom"/>
</dbReference>
<evidence type="ECO:0000256" key="8">
    <source>
        <dbReference type="ARBA" id="ARBA00022962"/>
    </source>
</evidence>
<dbReference type="InterPro" id="IPR022310">
    <property type="entry name" value="NAD/GMP_synthase"/>
</dbReference>
<evidence type="ECO:0000256" key="9">
    <source>
        <dbReference type="HAMAP-Rule" id="MF_00344"/>
    </source>
</evidence>
<comment type="caution">
    <text evidence="12">The sequence shown here is derived from an EMBL/GenBank/DDBJ whole genome shotgun (WGS) entry which is preliminary data.</text>
</comment>
<dbReference type="EMBL" id="MEUM01000160">
    <property type="protein sequence ID" value="OGC38928.1"/>
    <property type="molecule type" value="Genomic_DNA"/>
</dbReference>
<protein>
    <recommendedName>
        <fullName evidence="9">GMP synthase [glutamine-hydrolyzing]</fullName>
        <ecNumber evidence="9">6.3.5.2</ecNumber>
    </recommendedName>
    <alternativeName>
        <fullName evidence="9">GMP synthetase</fullName>
    </alternativeName>
    <alternativeName>
        <fullName evidence="9">Glutamine amidotransferase</fullName>
    </alternativeName>
</protein>
<dbReference type="PANTHER" id="PTHR11922:SF2">
    <property type="entry name" value="GMP SYNTHASE [GLUTAMINE-HYDROLYZING]"/>
    <property type="match status" value="1"/>
</dbReference>
<dbReference type="FunFam" id="3.40.50.880:FF:000001">
    <property type="entry name" value="GMP synthase [glutamine-hydrolyzing]"/>
    <property type="match status" value="1"/>
</dbReference>
<comment type="pathway">
    <text evidence="2 9">Purine metabolism; GMP biosynthesis; GMP from XMP (L-Gln route): step 1/1.</text>
</comment>
<feature type="binding site" evidence="10">
    <location>
        <begin position="215"/>
        <end position="221"/>
    </location>
    <ligand>
        <name>ATP</name>
        <dbReference type="ChEBI" id="CHEBI:30616"/>
    </ligand>
</feature>
<keyword evidence="5 9" id="KW-0332">GMP biosynthesis</keyword>
<dbReference type="Gene3D" id="3.40.50.620">
    <property type="entry name" value="HUPs"/>
    <property type="match status" value="1"/>
</dbReference>
<dbReference type="Pfam" id="PF02540">
    <property type="entry name" value="NAD_synthase"/>
    <property type="match status" value="1"/>
</dbReference>
<keyword evidence="8 9" id="KW-0315">Glutamine amidotransferase</keyword>
<comment type="subunit">
    <text evidence="9">Homodimer.</text>
</comment>